<evidence type="ECO:0000313" key="16">
    <source>
        <dbReference type="Proteomes" id="UP000885826"/>
    </source>
</evidence>
<keyword evidence="8 14" id="KW-1133">Transmembrane helix</keyword>
<keyword evidence="5 14" id="KW-1003">Cell membrane</keyword>
<dbReference type="GO" id="GO:0071555">
    <property type="term" value="P:cell wall organization"/>
    <property type="evidence" value="ECO:0007669"/>
    <property type="project" value="UniProtKB-KW"/>
</dbReference>
<evidence type="ECO:0000256" key="3">
    <source>
        <dbReference type="ARBA" id="ARBA00012374"/>
    </source>
</evidence>
<feature type="transmembrane region" description="Helical" evidence="14">
    <location>
        <begin position="204"/>
        <end position="225"/>
    </location>
</feature>
<feature type="transmembrane region" description="Helical" evidence="14">
    <location>
        <begin position="78"/>
        <end position="96"/>
    </location>
</feature>
<evidence type="ECO:0000256" key="12">
    <source>
        <dbReference type="ARBA" id="ARBA00032932"/>
    </source>
</evidence>
<dbReference type="Pfam" id="PF02673">
    <property type="entry name" value="BacA"/>
    <property type="match status" value="1"/>
</dbReference>
<dbReference type="GO" id="GO:0008360">
    <property type="term" value="P:regulation of cell shape"/>
    <property type="evidence" value="ECO:0007669"/>
    <property type="project" value="UniProtKB-KW"/>
</dbReference>
<accession>A0A9C9K0C9</accession>
<reference evidence="15" key="1">
    <citation type="journal article" date="2020" name="mSystems">
        <title>Genome- and Community-Level Interaction Insights into Carbon Utilization and Element Cycling Functions of Hydrothermarchaeota in Hydrothermal Sediment.</title>
        <authorList>
            <person name="Zhou Z."/>
            <person name="Liu Y."/>
            <person name="Xu W."/>
            <person name="Pan J."/>
            <person name="Luo Z.H."/>
            <person name="Li M."/>
        </authorList>
    </citation>
    <scope>NUCLEOTIDE SEQUENCE</scope>
    <source>
        <strain evidence="15">HyVt-388</strain>
    </source>
</reference>
<evidence type="ECO:0000256" key="1">
    <source>
        <dbReference type="ARBA" id="ARBA00004651"/>
    </source>
</evidence>
<dbReference type="EC" id="3.6.1.27" evidence="3 14"/>
<evidence type="ECO:0000256" key="2">
    <source>
        <dbReference type="ARBA" id="ARBA00010621"/>
    </source>
</evidence>
<gene>
    <name evidence="14" type="primary">uppP</name>
    <name evidence="15" type="ORF">ENI34_05245</name>
</gene>
<evidence type="ECO:0000256" key="11">
    <source>
        <dbReference type="ARBA" id="ARBA00032707"/>
    </source>
</evidence>
<keyword evidence="10 14" id="KW-0046">Antibiotic resistance</keyword>
<comment type="similarity">
    <text evidence="2 14">Belongs to the UppP family.</text>
</comment>
<organism evidence="15 16">
    <name type="scientific">candidate division WOR-3 bacterium</name>
    <dbReference type="NCBI Taxonomy" id="2052148"/>
    <lineage>
        <taxon>Bacteria</taxon>
        <taxon>Bacteria division WOR-3</taxon>
    </lineage>
</organism>
<comment type="catalytic activity">
    <reaction evidence="13 14">
        <text>di-trans,octa-cis-undecaprenyl diphosphate + H2O = di-trans,octa-cis-undecaprenyl phosphate + phosphate + H(+)</text>
        <dbReference type="Rhea" id="RHEA:28094"/>
        <dbReference type="ChEBI" id="CHEBI:15377"/>
        <dbReference type="ChEBI" id="CHEBI:15378"/>
        <dbReference type="ChEBI" id="CHEBI:43474"/>
        <dbReference type="ChEBI" id="CHEBI:58405"/>
        <dbReference type="ChEBI" id="CHEBI:60392"/>
        <dbReference type="EC" id="3.6.1.27"/>
    </reaction>
</comment>
<dbReference type="InterPro" id="IPR003824">
    <property type="entry name" value="UppP"/>
</dbReference>
<feature type="transmembrane region" description="Helical" evidence="14">
    <location>
        <begin position="174"/>
        <end position="192"/>
    </location>
</feature>
<name>A0A9C9K0C9_UNCW3</name>
<dbReference type="HAMAP" id="MF_01006">
    <property type="entry name" value="Undec_diphosphatase"/>
    <property type="match status" value="1"/>
</dbReference>
<comment type="caution">
    <text evidence="15">The sequence shown here is derived from an EMBL/GenBank/DDBJ whole genome shotgun (WGS) entry which is preliminary data.</text>
</comment>
<keyword evidence="14" id="KW-0961">Cell wall biogenesis/degradation</keyword>
<evidence type="ECO:0000256" key="9">
    <source>
        <dbReference type="ARBA" id="ARBA00023136"/>
    </source>
</evidence>
<feature type="transmembrane region" description="Helical" evidence="14">
    <location>
        <begin position="108"/>
        <end position="127"/>
    </location>
</feature>
<dbReference type="EMBL" id="DRIG01000058">
    <property type="protein sequence ID" value="HEC78534.1"/>
    <property type="molecule type" value="Genomic_DNA"/>
</dbReference>
<keyword evidence="14" id="KW-0133">Cell shape</keyword>
<feature type="transmembrane region" description="Helical" evidence="14">
    <location>
        <begin position="134"/>
        <end position="154"/>
    </location>
</feature>
<dbReference type="GO" id="GO:0005886">
    <property type="term" value="C:plasma membrane"/>
    <property type="evidence" value="ECO:0007669"/>
    <property type="project" value="UniProtKB-SubCell"/>
</dbReference>
<comment type="subcellular location">
    <subcellularLocation>
        <location evidence="1 14">Cell membrane</location>
        <topology evidence="1 14">Multi-pass membrane protein</topology>
    </subcellularLocation>
</comment>
<keyword evidence="7 14" id="KW-0378">Hydrolase</keyword>
<comment type="miscellaneous">
    <text evidence="14">Bacitracin is thought to be involved in the inhibition of peptidoglycan synthesis by sequestering undecaprenyl diphosphate, thereby reducing the pool of lipid carrier available.</text>
</comment>
<keyword evidence="9 14" id="KW-0472">Membrane</keyword>
<keyword evidence="6 14" id="KW-0812">Transmembrane</keyword>
<evidence type="ECO:0000256" key="10">
    <source>
        <dbReference type="ARBA" id="ARBA00023251"/>
    </source>
</evidence>
<evidence type="ECO:0000256" key="4">
    <source>
        <dbReference type="ARBA" id="ARBA00021581"/>
    </source>
</evidence>
<feature type="transmembrane region" description="Helical" evidence="14">
    <location>
        <begin position="231"/>
        <end position="249"/>
    </location>
</feature>
<evidence type="ECO:0000256" key="5">
    <source>
        <dbReference type="ARBA" id="ARBA00022475"/>
    </source>
</evidence>
<evidence type="ECO:0000256" key="7">
    <source>
        <dbReference type="ARBA" id="ARBA00022801"/>
    </source>
</evidence>
<evidence type="ECO:0000256" key="14">
    <source>
        <dbReference type="HAMAP-Rule" id="MF_01006"/>
    </source>
</evidence>
<evidence type="ECO:0000313" key="15">
    <source>
        <dbReference type="EMBL" id="HEC78534.1"/>
    </source>
</evidence>
<feature type="transmembrane region" description="Helical" evidence="14">
    <location>
        <begin position="39"/>
        <end position="58"/>
    </location>
</feature>
<dbReference type="GO" id="GO:0050380">
    <property type="term" value="F:undecaprenyl-diphosphatase activity"/>
    <property type="evidence" value="ECO:0007669"/>
    <property type="project" value="UniProtKB-UniRule"/>
</dbReference>
<evidence type="ECO:0000256" key="8">
    <source>
        <dbReference type="ARBA" id="ARBA00022989"/>
    </source>
</evidence>
<comment type="function">
    <text evidence="14">Catalyzes the dephosphorylation of undecaprenyl diphosphate (UPP). Confers resistance to bacitracin.</text>
</comment>
<evidence type="ECO:0000256" key="6">
    <source>
        <dbReference type="ARBA" id="ARBA00022692"/>
    </source>
</evidence>
<dbReference type="PANTHER" id="PTHR30622:SF4">
    <property type="entry name" value="UNDECAPRENYL-DIPHOSPHATASE"/>
    <property type="match status" value="1"/>
</dbReference>
<dbReference type="GO" id="GO:0046677">
    <property type="term" value="P:response to antibiotic"/>
    <property type="evidence" value="ECO:0007669"/>
    <property type="project" value="UniProtKB-UniRule"/>
</dbReference>
<dbReference type="PANTHER" id="PTHR30622">
    <property type="entry name" value="UNDECAPRENYL-DIPHOSPHATASE"/>
    <property type="match status" value="1"/>
</dbReference>
<proteinExistence type="inferred from homology"/>
<dbReference type="AlphaFoldDB" id="A0A9C9K0C9"/>
<dbReference type="GO" id="GO:0009252">
    <property type="term" value="P:peptidoglycan biosynthetic process"/>
    <property type="evidence" value="ECO:0007669"/>
    <property type="project" value="UniProtKB-KW"/>
</dbReference>
<dbReference type="Proteomes" id="UP000885826">
    <property type="component" value="Unassembled WGS sequence"/>
</dbReference>
<evidence type="ECO:0000256" key="13">
    <source>
        <dbReference type="ARBA" id="ARBA00047594"/>
    </source>
</evidence>
<keyword evidence="14" id="KW-0573">Peptidoglycan synthesis</keyword>
<protein>
    <recommendedName>
        <fullName evidence="4 14">Undecaprenyl-diphosphatase</fullName>
        <ecNumber evidence="3 14">3.6.1.27</ecNumber>
    </recommendedName>
    <alternativeName>
        <fullName evidence="12 14">Bacitracin resistance protein</fullName>
    </alternativeName>
    <alternativeName>
        <fullName evidence="11 14">Undecaprenyl pyrophosphate phosphatase</fullName>
    </alternativeName>
</protein>
<sequence length="250" mass="27579">MIIKTVILGIVQGLTEFLPISSSGHLAVLEKYFGISEPVTLSVFLHFGTFLATVVFFFKPIRDIIKGIFKKEKESINYLGYIIIGTIPIGIFGFIFRTQIEQTFSDMLMITLFLGATGTILLLTTIIKRGEAKVNFLSALVIGFSQMFAVFPGISRSGMTISAALFSKVAPERAFNFSFLLSLPAILGANIIEVSSIPKIENPLSVIIGMVCSFIFGIIALKILKKAVQNRFHYFGFYCLGISIILLLLR</sequence>